<organism evidence="9 10">
    <name type="scientific">Tersicoccus solisilvae</name>
    <dbReference type="NCBI Taxonomy" id="1882339"/>
    <lineage>
        <taxon>Bacteria</taxon>
        <taxon>Bacillati</taxon>
        <taxon>Actinomycetota</taxon>
        <taxon>Actinomycetes</taxon>
        <taxon>Micrococcales</taxon>
        <taxon>Micrococcaceae</taxon>
        <taxon>Tersicoccus</taxon>
    </lineage>
</organism>
<accession>A0ABQ1P807</accession>
<comment type="caution">
    <text evidence="9">The sequence shown here is derived from an EMBL/GenBank/DDBJ whole genome shotgun (WGS) entry which is preliminary data.</text>
</comment>
<dbReference type="SUPFAM" id="SSF88946">
    <property type="entry name" value="Sigma2 domain of RNA polymerase sigma factors"/>
    <property type="match status" value="1"/>
</dbReference>
<dbReference type="Gene3D" id="1.10.1740.10">
    <property type="match status" value="1"/>
</dbReference>
<evidence type="ECO:0000259" key="7">
    <source>
        <dbReference type="Pfam" id="PF04542"/>
    </source>
</evidence>
<dbReference type="EMBL" id="BMJI01000009">
    <property type="protein sequence ID" value="GGC90932.1"/>
    <property type="molecule type" value="Genomic_DNA"/>
</dbReference>
<dbReference type="InterPro" id="IPR014284">
    <property type="entry name" value="RNA_pol_sigma-70_dom"/>
</dbReference>
<evidence type="ECO:0000259" key="8">
    <source>
        <dbReference type="Pfam" id="PF08281"/>
    </source>
</evidence>
<dbReference type="InterPro" id="IPR013324">
    <property type="entry name" value="RNA_pol_sigma_r3/r4-like"/>
</dbReference>
<feature type="domain" description="RNA polymerase sigma-70 region 2" evidence="7">
    <location>
        <begin position="2"/>
        <end position="67"/>
    </location>
</feature>
<dbReference type="Pfam" id="PF08281">
    <property type="entry name" value="Sigma70_r4_2"/>
    <property type="match status" value="1"/>
</dbReference>
<evidence type="ECO:0000256" key="4">
    <source>
        <dbReference type="ARBA" id="ARBA00023125"/>
    </source>
</evidence>
<reference evidence="10" key="1">
    <citation type="journal article" date="2019" name="Int. J. Syst. Evol. Microbiol.">
        <title>The Global Catalogue of Microorganisms (GCM) 10K type strain sequencing project: providing services to taxonomists for standard genome sequencing and annotation.</title>
        <authorList>
            <consortium name="The Broad Institute Genomics Platform"/>
            <consortium name="The Broad Institute Genome Sequencing Center for Infectious Disease"/>
            <person name="Wu L."/>
            <person name="Ma J."/>
        </authorList>
    </citation>
    <scope>NUCLEOTIDE SEQUENCE [LARGE SCALE GENOMIC DNA]</scope>
    <source>
        <strain evidence="10">CGMCC 1.15480</strain>
    </source>
</reference>
<proteinExistence type="inferred from homology"/>
<comment type="similarity">
    <text evidence="1">Belongs to the sigma-70 factor family. ECF subfamily.</text>
</comment>
<gene>
    <name evidence="9" type="primary">rpoE</name>
    <name evidence="9" type="ORF">GCM10011512_17460</name>
</gene>
<dbReference type="PANTHER" id="PTHR43133">
    <property type="entry name" value="RNA POLYMERASE ECF-TYPE SIGMA FACTO"/>
    <property type="match status" value="1"/>
</dbReference>
<evidence type="ECO:0000256" key="6">
    <source>
        <dbReference type="SAM" id="MobiDB-lite"/>
    </source>
</evidence>
<keyword evidence="5" id="KW-0804">Transcription</keyword>
<keyword evidence="3" id="KW-0731">Sigma factor</keyword>
<dbReference type="InterPro" id="IPR039425">
    <property type="entry name" value="RNA_pol_sigma-70-like"/>
</dbReference>
<evidence type="ECO:0000256" key="1">
    <source>
        <dbReference type="ARBA" id="ARBA00010641"/>
    </source>
</evidence>
<feature type="region of interest" description="Disordered" evidence="6">
    <location>
        <begin position="148"/>
        <end position="167"/>
    </location>
</feature>
<keyword evidence="2" id="KW-0805">Transcription regulation</keyword>
<dbReference type="Pfam" id="PF04542">
    <property type="entry name" value="Sigma70_r2"/>
    <property type="match status" value="1"/>
</dbReference>
<evidence type="ECO:0000313" key="9">
    <source>
        <dbReference type="EMBL" id="GGC90932.1"/>
    </source>
</evidence>
<dbReference type="PANTHER" id="PTHR43133:SF8">
    <property type="entry name" value="RNA POLYMERASE SIGMA FACTOR HI_1459-RELATED"/>
    <property type="match status" value="1"/>
</dbReference>
<keyword evidence="4" id="KW-0238">DNA-binding</keyword>
<name>A0ABQ1P807_9MICC</name>
<dbReference type="Proteomes" id="UP000597761">
    <property type="component" value="Unassembled WGS sequence"/>
</dbReference>
<protein>
    <submittedName>
        <fullName evidence="9">RNA polymerase sigma24 factor</fullName>
    </submittedName>
</protein>
<dbReference type="Gene3D" id="1.10.10.10">
    <property type="entry name" value="Winged helix-like DNA-binding domain superfamily/Winged helix DNA-binding domain"/>
    <property type="match status" value="1"/>
</dbReference>
<evidence type="ECO:0000256" key="5">
    <source>
        <dbReference type="ARBA" id="ARBA00023163"/>
    </source>
</evidence>
<keyword evidence="10" id="KW-1185">Reference proteome</keyword>
<evidence type="ECO:0000256" key="3">
    <source>
        <dbReference type="ARBA" id="ARBA00023082"/>
    </source>
</evidence>
<dbReference type="NCBIfam" id="TIGR02937">
    <property type="entry name" value="sigma70-ECF"/>
    <property type="match status" value="1"/>
</dbReference>
<evidence type="ECO:0000313" key="10">
    <source>
        <dbReference type="Proteomes" id="UP000597761"/>
    </source>
</evidence>
<dbReference type="SUPFAM" id="SSF88659">
    <property type="entry name" value="Sigma3 and sigma4 domains of RNA polymerase sigma factors"/>
    <property type="match status" value="1"/>
</dbReference>
<sequence length="167" mass="17964">MTEHGATVLRVCRAVLGPHADADDAWAETFLAALRAWPELPVGANVQAWLVTIAHRKAIDVIRARGRHAVPADRLPERPSRHGNPDPARPDLWAALAALPEKQRLSVVHHHLGGLPYRDVAALVGGTEARARRAAADGVAALRRLLADPEADASARPSSARTRRAAR</sequence>
<dbReference type="InterPro" id="IPR036388">
    <property type="entry name" value="WH-like_DNA-bd_sf"/>
</dbReference>
<dbReference type="InterPro" id="IPR013249">
    <property type="entry name" value="RNA_pol_sigma70_r4_t2"/>
</dbReference>
<dbReference type="InterPro" id="IPR013325">
    <property type="entry name" value="RNA_pol_sigma_r2"/>
</dbReference>
<evidence type="ECO:0000256" key="2">
    <source>
        <dbReference type="ARBA" id="ARBA00023015"/>
    </source>
</evidence>
<dbReference type="InterPro" id="IPR007627">
    <property type="entry name" value="RNA_pol_sigma70_r2"/>
</dbReference>
<feature type="domain" description="RNA polymerase sigma factor 70 region 4 type 2" evidence="8">
    <location>
        <begin position="92"/>
        <end position="140"/>
    </location>
</feature>